<dbReference type="InterPro" id="IPR004839">
    <property type="entry name" value="Aminotransferase_I/II_large"/>
</dbReference>
<dbReference type="CDD" id="cd07377">
    <property type="entry name" value="WHTH_GntR"/>
    <property type="match status" value="1"/>
</dbReference>
<evidence type="ECO:0000256" key="6">
    <source>
        <dbReference type="ARBA" id="ARBA00023125"/>
    </source>
</evidence>
<dbReference type="InterPro" id="IPR015421">
    <property type="entry name" value="PyrdxlP-dep_Trfase_major"/>
</dbReference>
<dbReference type="GO" id="GO:0008483">
    <property type="term" value="F:transaminase activity"/>
    <property type="evidence" value="ECO:0007669"/>
    <property type="project" value="UniProtKB-KW"/>
</dbReference>
<keyword evidence="3" id="KW-0032">Aminotransferase</keyword>
<dbReference type="Pfam" id="PF00155">
    <property type="entry name" value="Aminotran_1_2"/>
    <property type="match status" value="1"/>
</dbReference>
<keyword evidence="4" id="KW-0663">Pyridoxal phosphate</keyword>
<dbReference type="PATRIC" id="fig|189381.12.peg.1118"/>
<dbReference type="InterPro" id="IPR036388">
    <property type="entry name" value="WH-like_DNA-bd_sf"/>
</dbReference>
<dbReference type="PROSITE" id="PS50949">
    <property type="entry name" value="HTH_GNTR"/>
    <property type="match status" value="1"/>
</dbReference>
<dbReference type="GO" id="GO:0030170">
    <property type="term" value="F:pyridoxal phosphate binding"/>
    <property type="evidence" value="ECO:0007669"/>
    <property type="project" value="InterPro"/>
</dbReference>
<dbReference type="AlphaFoldDB" id="A0A0M0GQQ5"/>
<dbReference type="RefSeq" id="WP_053427030.1">
    <property type="nucleotide sequence ID" value="NZ_LGUE01000001.1"/>
</dbReference>
<dbReference type="GO" id="GO:0003677">
    <property type="term" value="F:DNA binding"/>
    <property type="evidence" value="ECO:0007669"/>
    <property type="project" value="UniProtKB-KW"/>
</dbReference>
<keyword evidence="10" id="KW-1185">Reference proteome</keyword>
<keyword evidence="5" id="KW-0805">Transcription regulation</keyword>
<keyword evidence="3" id="KW-0808">Transferase</keyword>
<dbReference type="GO" id="GO:0003700">
    <property type="term" value="F:DNA-binding transcription factor activity"/>
    <property type="evidence" value="ECO:0007669"/>
    <property type="project" value="InterPro"/>
</dbReference>
<evidence type="ECO:0000256" key="4">
    <source>
        <dbReference type="ARBA" id="ARBA00022898"/>
    </source>
</evidence>
<proteinExistence type="inferred from homology"/>
<dbReference type="InterPro" id="IPR051446">
    <property type="entry name" value="HTH_trans_reg/aminotransferase"/>
</dbReference>
<evidence type="ECO:0000259" key="8">
    <source>
        <dbReference type="PROSITE" id="PS50949"/>
    </source>
</evidence>
<dbReference type="Gene3D" id="3.40.640.10">
    <property type="entry name" value="Type I PLP-dependent aspartate aminotransferase-like (Major domain)"/>
    <property type="match status" value="1"/>
</dbReference>
<dbReference type="OrthoDB" id="9802601at2"/>
<sequence>MSATKYIHIVDWIMHELDQNRLHSGMKLPSVRSLATQFQCSKNTVVKALEVLKQSHILYPKEKSGYFVVDDYKKPLTSNGQIDFLSAGPDPDVLPYEDFQHCMNQAIDRYKEQLFTYNDVEGLTSLRNELVRYLQNMQIFTKTDHIVVTSGSQQALHILSLMPFPNGKKTILIEEPTYFGMIDVLTLHHIPTMGIRLSNDGIDFEELERTFKTGDIKFFYIVPRCHNPLGHQYTNAEKKKIVALAKKYDVYIVEDDYLGELDSDPKADPLYAHDQNDCVIYVKSFSKVFLPGLRLAAVVLPEGLIPSFSQYKFSADFNTSPLTQGALEIYLRSGMFHYHIQRAKEVYATKLALALDACKTHLPLDILYTKPVNGFYLTIFLPERINVNRLIRMLADRNVQVGDTSGMFLKADGNKAIRISISQVDQQSISEGIFHIAVCIKAFQQKATFNPLSLTSNR</sequence>
<dbReference type="Proteomes" id="UP000037405">
    <property type="component" value="Unassembled WGS sequence"/>
</dbReference>
<dbReference type="SMART" id="SM00345">
    <property type="entry name" value="HTH_GNTR"/>
    <property type="match status" value="1"/>
</dbReference>
<evidence type="ECO:0000256" key="1">
    <source>
        <dbReference type="ARBA" id="ARBA00001933"/>
    </source>
</evidence>
<comment type="cofactor">
    <cofactor evidence="1">
        <name>pyridoxal 5'-phosphate</name>
        <dbReference type="ChEBI" id="CHEBI:597326"/>
    </cofactor>
</comment>
<organism evidence="9 10">
    <name type="scientific">Rossellomorea marisflavi</name>
    <dbReference type="NCBI Taxonomy" id="189381"/>
    <lineage>
        <taxon>Bacteria</taxon>
        <taxon>Bacillati</taxon>
        <taxon>Bacillota</taxon>
        <taxon>Bacilli</taxon>
        <taxon>Bacillales</taxon>
        <taxon>Bacillaceae</taxon>
        <taxon>Rossellomorea</taxon>
    </lineage>
</organism>
<comment type="similarity">
    <text evidence="2">In the C-terminal section; belongs to the class-I pyridoxal-phosphate-dependent aminotransferase family.</text>
</comment>
<dbReference type="STRING" id="189381.GCA_900166615_03298"/>
<dbReference type="CDD" id="cd00609">
    <property type="entry name" value="AAT_like"/>
    <property type="match status" value="1"/>
</dbReference>
<reference evidence="10" key="1">
    <citation type="submission" date="2015-07" db="EMBL/GenBank/DDBJ databases">
        <title>Fjat-14235 jcm11544.</title>
        <authorList>
            <person name="Liu B."/>
            <person name="Wang J."/>
            <person name="Zhu Y."/>
            <person name="Liu G."/>
            <person name="Chen Q."/>
            <person name="Chen Z."/>
            <person name="Lan J."/>
            <person name="Che J."/>
            <person name="Ge C."/>
            <person name="Shi H."/>
            <person name="Pan Z."/>
            <person name="Liu X."/>
        </authorList>
    </citation>
    <scope>NUCLEOTIDE SEQUENCE [LARGE SCALE GENOMIC DNA]</scope>
    <source>
        <strain evidence="10">JCM 11544</strain>
    </source>
</reference>
<gene>
    <name evidence="9" type="ORF">AF331_04955</name>
</gene>
<evidence type="ECO:0000256" key="5">
    <source>
        <dbReference type="ARBA" id="ARBA00023015"/>
    </source>
</evidence>
<evidence type="ECO:0000256" key="3">
    <source>
        <dbReference type="ARBA" id="ARBA00022576"/>
    </source>
</evidence>
<dbReference type="EMBL" id="LGUE01000001">
    <property type="protein sequence ID" value="KON91837.1"/>
    <property type="molecule type" value="Genomic_DNA"/>
</dbReference>
<evidence type="ECO:0000256" key="7">
    <source>
        <dbReference type="ARBA" id="ARBA00023163"/>
    </source>
</evidence>
<comment type="caution">
    <text evidence="9">The sequence shown here is derived from an EMBL/GenBank/DDBJ whole genome shotgun (WGS) entry which is preliminary data.</text>
</comment>
<dbReference type="SUPFAM" id="SSF46785">
    <property type="entry name" value="Winged helix' DNA-binding domain"/>
    <property type="match status" value="1"/>
</dbReference>
<keyword evidence="7" id="KW-0804">Transcription</keyword>
<feature type="domain" description="HTH gntR-type" evidence="8">
    <location>
        <begin position="3"/>
        <end position="71"/>
    </location>
</feature>
<evidence type="ECO:0000256" key="2">
    <source>
        <dbReference type="ARBA" id="ARBA00005384"/>
    </source>
</evidence>
<dbReference type="InterPro" id="IPR036390">
    <property type="entry name" value="WH_DNA-bd_sf"/>
</dbReference>
<protein>
    <submittedName>
        <fullName evidence="9">GntR family transcriptional regulator</fullName>
    </submittedName>
</protein>
<dbReference type="Pfam" id="PF00392">
    <property type="entry name" value="GntR"/>
    <property type="match status" value="1"/>
</dbReference>
<dbReference type="PANTHER" id="PTHR46577">
    <property type="entry name" value="HTH-TYPE TRANSCRIPTIONAL REGULATORY PROTEIN GABR"/>
    <property type="match status" value="1"/>
</dbReference>
<dbReference type="SUPFAM" id="SSF53383">
    <property type="entry name" value="PLP-dependent transferases"/>
    <property type="match status" value="1"/>
</dbReference>
<dbReference type="InterPro" id="IPR000524">
    <property type="entry name" value="Tscrpt_reg_HTH_GntR"/>
</dbReference>
<keyword evidence="6" id="KW-0238">DNA-binding</keyword>
<evidence type="ECO:0000313" key="10">
    <source>
        <dbReference type="Proteomes" id="UP000037405"/>
    </source>
</evidence>
<evidence type="ECO:0000313" key="9">
    <source>
        <dbReference type="EMBL" id="KON91837.1"/>
    </source>
</evidence>
<dbReference type="InterPro" id="IPR015424">
    <property type="entry name" value="PyrdxlP-dep_Trfase"/>
</dbReference>
<accession>A0A0M0GQQ5</accession>
<name>A0A0M0GQQ5_9BACI</name>
<dbReference type="Gene3D" id="1.10.10.10">
    <property type="entry name" value="Winged helix-like DNA-binding domain superfamily/Winged helix DNA-binding domain"/>
    <property type="match status" value="1"/>
</dbReference>
<dbReference type="PANTHER" id="PTHR46577:SF1">
    <property type="entry name" value="HTH-TYPE TRANSCRIPTIONAL REGULATORY PROTEIN GABR"/>
    <property type="match status" value="1"/>
</dbReference>